<dbReference type="InterPro" id="IPR055357">
    <property type="entry name" value="LRR_At1g61320_AtMIF1"/>
</dbReference>
<dbReference type="PANTHER" id="PTHR34145:SF8">
    <property type="entry name" value="OS05G0538250 PROTEIN"/>
    <property type="match status" value="1"/>
</dbReference>
<dbReference type="PANTHER" id="PTHR34145">
    <property type="entry name" value="OS02G0105600 PROTEIN"/>
    <property type="match status" value="1"/>
</dbReference>
<gene>
    <name evidence="3" type="primary">P0692F07.14</name>
</gene>
<feature type="region of interest" description="Disordered" evidence="1">
    <location>
        <begin position="476"/>
        <end position="533"/>
    </location>
</feature>
<dbReference type="EMBL" id="AP005593">
    <property type="protein sequence ID" value="BAD23451.1"/>
    <property type="molecule type" value="Genomic_DNA"/>
</dbReference>
<reference evidence="4" key="1">
    <citation type="journal article" date="2005" name="Nature">
        <title>The map-based sequence of the rice genome.</title>
        <authorList>
            <consortium name="International rice genome sequencing project (IRGSP)"/>
            <person name="Matsumoto T."/>
            <person name="Wu J."/>
            <person name="Kanamori H."/>
            <person name="Katayose Y."/>
            <person name="Fujisawa M."/>
            <person name="Namiki N."/>
            <person name="Mizuno H."/>
            <person name="Yamamoto K."/>
            <person name="Antonio B.A."/>
            <person name="Baba T."/>
            <person name="Sakata K."/>
            <person name="Nagamura Y."/>
            <person name="Aoki H."/>
            <person name="Arikawa K."/>
            <person name="Arita K."/>
            <person name="Bito T."/>
            <person name="Chiden Y."/>
            <person name="Fujitsuka N."/>
            <person name="Fukunaka R."/>
            <person name="Hamada M."/>
            <person name="Harada C."/>
            <person name="Hayashi A."/>
            <person name="Hijishita S."/>
            <person name="Honda M."/>
            <person name="Hosokawa S."/>
            <person name="Ichikawa Y."/>
            <person name="Idonuma A."/>
            <person name="Iijima M."/>
            <person name="Ikeda M."/>
            <person name="Ikeno M."/>
            <person name="Ito K."/>
            <person name="Ito S."/>
            <person name="Ito T."/>
            <person name="Ito Y."/>
            <person name="Ito Y."/>
            <person name="Iwabuchi A."/>
            <person name="Kamiya K."/>
            <person name="Karasawa W."/>
            <person name="Kurita K."/>
            <person name="Katagiri S."/>
            <person name="Kikuta A."/>
            <person name="Kobayashi H."/>
            <person name="Kobayashi N."/>
            <person name="Machita K."/>
            <person name="Maehara T."/>
            <person name="Masukawa M."/>
            <person name="Mizubayashi T."/>
            <person name="Mukai Y."/>
            <person name="Nagasaki H."/>
            <person name="Nagata Y."/>
            <person name="Naito S."/>
            <person name="Nakashima M."/>
            <person name="Nakama Y."/>
            <person name="Nakamichi Y."/>
            <person name="Nakamura M."/>
            <person name="Meguro A."/>
            <person name="Negishi M."/>
            <person name="Ohta I."/>
            <person name="Ohta T."/>
            <person name="Okamoto M."/>
            <person name="Ono N."/>
            <person name="Saji S."/>
            <person name="Sakaguchi M."/>
            <person name="Sakai K."/>
            <person name="Shibata M."/>
            <person name="Shimokawa T."/>
            <person name="Song J."/>
            <person name="Takazaki Y."/>
            <person name="Terasawa K."/>
            <person name="Tsugane M."/>
            <person name="Tsuji K."/>
            <person name="Ueda S."/>
            <person name="Waki K."/>
            <person name="Yamagata H."/>
            <person name="Yamamoto M."/>
            <person name="Yamamoto S."/>
            <person name="Yamane H."/>
            <person name="Yoshiki S."/>
            <person name="Yoshihara R."/>
            <person name="Yukawa K."/>
            <person name="Zhong H."/>
            <person name="Yano M."/>
            <person name="Yuan Q."/>
            <person name="Ouyang S."/>
            <person name="Liu J."/>
            <person name="Jones K.M."/>
            <person name="Gansberger K."/>
            <person name="Moffat K."/>
            <person name="Hill J."/>
            <person name="Bera J."/>
            <person name="Fadrosh D."/>
            <person name="Jin S."/>
            <person name="Johri S."/>
            <person name="Kim M."/>
            <person name="Overton L."/>
            <person name="Reardon M."/>
            <person name="Tsitrin T."/>
            <person name="Vuong H."/>
            <person name="Weaver B."/>
            <person name="Ciecko A."/>
            <person name="Tallon L."/>
            <person name="Jackson J."/>
            <person name="Pai G."/>
            <person name="Aken S.V."/>
            <person name="Utterback T."/>
            <person name="Reidmuller S."/>
            <person name="Feldblyum T."/>
            <person name="Hsiao J."/>
            <person name="Zismann V."/>
            <person name="Iobst S."/>
            <person name="de Vazeille A.R."/>
            <person name="Buell C.R."/>
            <person name="Ying K."/>
            <person name="Li Y."/>
            <person name="Lu T."/>
            <person name="Huang Y."/>
            <person name="Zhao Q."/>
            <person name="Feng Q."/>
            <person name="Zhang L."/>
            <person name="Zhu J."/>
            <person name="Weng Q."/>
            <person name="Mu J."/>
            <person name="Lu Y."/>
            <person name="Fan D."/>
            <person name="Liu Y."/>
            <person name="Guan J."/>
            <person name="Zhang Y."/>
            <person name="Yu S."/>
            <person name="Liu X."/>
            <person name="Zhang Y."/>
            <person name="Hong G."/>
            <person name="Han B."/>
            <person name="Choisne N."/>
            <person name="Demange N."/>
            <person name="Orjeda G."/>
            <person name="Samain S."/>
            <person name="Cattolico L."/>
            <person name="Pelletier E."/>
            <person name="Couloux A."/>
            <person name="Segurens B."/>
            <person name="Wincker P."/>
            <person name="D'Hont A."/>
            <person name="Scarpelli C."/>
            <person name="Weissenbach J."/>
            <person name="Salanoubat M."/>
            <person name="Quetier F."/>
            <person name="Yu Y."/>
            <person name="Kim H.R."/>
            <person name="Rambo T."/>
            <person name="Currie J."/>
            <person name="Collura K."/>
            <person name="Luo M."/>
            <person name="Yang T."/>
            <person name="Ammiraju J.S.S."/>
            <person name="Engler F."/>
            <person name="Soderlund C."/>
            <person name="Wing R.A."/>
            <person name="Palmer L.E."/>
            <person name="de la Bastide M."/>
            <person name="Spiegel L."/>
            <person name="Nascimento L."/>
            <person name="Zutavern T."/>
            <person name="O'Shaughnessy A."/>
            <person name="Dike S."/>
            <person name="Dedhia N."/>
            <person name="Preston R."/>
            <person name="Balija V."/>
            <person name="McCombie W.R."/>
            <person name="Chow T."/>
            <person name="Chen H."/>
            <person name="Chung M."/>
            <person name="Chen C."/>
            <person name="Shaw J."/>
            <person name="Wu H."/>
            <person name="Hsiao K."/>
            <person name="Chao Y."/>
            <person name="Chu M."/>
            <person name="Cheng C."/>
            <person name="Hour A."/>
            <person name="Lee P."/>
            <person name="Lin S."/>
            <person name="Lin Y."/>
            <person name="Liou J."/>
            <person name="Liu S."/>
            <person name="Hsing Y."/>
            <person name="Raghuvanshi S."/>
            <person name="Mohanty A."/>
            <person name="Bharti A.K."/>
            <person name="Gaur A."/>
            <person name="Gupta V."/>
            <person name="Kumar D."/>
            <person name="Ravi V."/>
            <person name="Vij S."/>
            <person name="Kapur A."/>
            <person name="Khurana P."/>
            <person name="Khurana P."/>
            <person name="Khurana J.P."/>
            <person name="Tyagi A.K."/>
            <person name="Gaikwad K."/>
            <person name="Singh A."/>
            <person name="Dalal V."/>
            <person name="Srivastava S."/>
            <person name="Dixit A."/>
            <person name="Pal A.K."/>
            <person name="Ghazi I.A."/>
            <person name="Yadav M."/>
            <person name="Pandit A."/>
            <person name="Bhargava A."/>
            <person name="Sureshbabu K."/>
            <person name="Batra K."/>
            <person name="Sharma T.R."/>
            <person name="Mohapatra T."/>
            <person name="Singh N.K."/>
            <person name="Messing J."/>
            <person name="Nelson A.B."/>
            <person name="Fuks G."/>
            <person name="Kavchok S."/>
            <person name="Keizer G."/>
            <person name="Linton E."/>
            <person name="Llaca V."/>
            <person name="Song R."/>
            <person name="Tanyolac B."/>
            <person name="Young S."/>
            <person name="Ho-Il K."/>
            <person name="Hahn J.H."/>
            <person name="Sangsakoo G."/>
            <person name="Vanavichit A."/>
            <person name="de Mattos Luiz.A.T."/>
            <person name="Zimmer P.D."/>
            <person name="Malone G."/>
            <person name="Dellagostin O."/>
            <person name="de Oliveira A.C."/>
            <person name="Bevan M."/>
            <person name="Bancroft I."/>
            <person name="Minx P."/>
            <person name="Cordum H."/>
            <person name="Wilson R."/>
            <person name="Cheng Z."/>
            <person name="Jin W."/>
            <person name="Jiang J."/>
            <person name="Leong S.A."/>
            <person name="Iwama H."/>
            <person name="Gojobori T."/>
            <person name="Itoh T."/>
            <person name="Niimura Y."/>
            <person name="Fujii Y."/>
            <person name="Habara T."/>
            <person name="Sakai H."/>
            <person name="Sato Y."/>
            <person name="Wilson G."/>
            <person name="Kumar K."/>
            <person name="McCouch S."/>
            <person name="Juretic N."/>
            <person name="Hoen D."/>
            <person name="Wright S."/>
            <person name="Bruskiewich R."/>
            <person name="Bureau T."/>
            <person name="Miyao A."/>
            <person name="Hirochika H."/>
            <person name="Nishikawa T."/>
            <person name="Kadowaki K."/>
            <person name="Sugiura M."/>
            <person name="Burr B."/>
            <person name="Sasaki T."/>
        </authorList>
    </citation>
    <scope>NUCLEOTIDE SEQUENCE [LARGE SCALE GENOMIC DNA]</scope>
    <source>
        <strain evidence="4">cv. Nipponbare</strain>
    </source>
</reference>
<evidence type="ECO:0000313" key="4">
    <source>
        <dbReference type="Proteomes" id="UP000000763"/>
    </source>
</evidence>
<feature type="compositionally biased region" description="Acidic residues" evidence="1">
    <location>
        <begin position="433"/>
        <end position="455"/>
    </location>
</feature>
<protein>
    <recommendedName>
        <fullName evidence="2">At1g61320/AtMIF1 LRR domain-containing protein</fullName>
    </recommendedName>
</protein>
<dbReference type="InterPro" id="IPR053772">
    <property type="entry name" value="At1g61320/At1g61330-like"/>
</dbReference>
<dbReference type="Gene3D" id="3.80.10.10">
    <property type="entry name" value="Ribonuclease Inhibitor"/>
    <property type="match status" value="1"/>
</dbReference>
<reference evidence="4" key="2">
    <citation type="journal article" date="2008" name="Nucleic Acids Res.">
        <title>The rice annotation project database (RAP-DB): 2008 update.</title>
        <authorList>
            <consortium name="The rice annotation project (RAP)"/>
        </authorList>
    </citation>
    <scope>GENOME REANNOTATION</scope>
    <source>
        <strain evidence="4">cv. Nipponbare</strain>
    </source>
</reference>
<dbReference type="Proteomes" id="UP000000763">
    <property type="component" value="Chromosome 9"/>
</dbReference>
<accession>Q6K3W9</accession>
<sequence>MGIVEGTTDFIRKIDRVMKKHSGIGVKALTIEFNGLFSTKARSYLERWLQIAVTPRIEELSLSMSKGKSYYDFPCSLLSDGSGSSIRLLDLYRCTFRPTAEIGCFQSLTRLHLEYVSITGDELGCVFSTSFALEWLKLRLCRHIKYMKLPCVLQRLTYVEVRGCSRLRVIENKAPNLHSLHIFYQPYHPIKLSFGESSLVKNLRIGYSSVLDHACAELPYIFPNLETLTIGLLGEMVNTPMVPNTFLLLKYLCITLSAVTLSPSYDYLSLVSFLDACPSLDTFIVDVSAKHPKNDSIFENPSHLRQLPEQRHDNLRNVKITGFRSAKSLFELTYHILENTSVECLTLDTSFESFRCSPGKPGRCLQTSKDDPMEASKALFAIRTYIEGKVPSTAADAWRGGAAALGGGRRRGEAGGGRRTRWEAAVDNLDSAAVDDLDDDPDDDLDDGAPDDDDGGLGSGAEVRCWRRRRGEARGGGRRTRWEAPLDDLDDDPDDDLDDDDGGPDDLDDDDPDNGDLNDDDDGAPDDDDDGLGTGHWGQRVVLAGGLLECVFDAKLLKFNLESEIRRLLEMLLVLPIFLGQRPAARLLRRWWAGGAAADGKRVQQGDGRQRVAWTVSTTVASVGGRVARLRSPNPSWLGFKRRQGP</sequence>
<evidence type="ECO:0000256" key="1">
    <source>
        <dbReference type="SAM" id="MobiDB-lite"/>
    </source>
</evidence>
<dbReference type="InterPro" id="IPR032675">
    <property type="entry name" value="LRR_dom_sf"/>
</dbReference>
<dbReference type="Pfam" id="PF23622">
    <property type="entry name" value="LRR_At1g61320_AtMIF1"/>
    <property type="match status" value="1"/>
</dbReference>
<dbReference type="AlphaFoldDB" id="Q6K3W9"/>
<evidence type="ECO:0000259" key="2">
    <source>
        <dbReference type="Pfam" id="PF23622"/>
    </source>
</evidence>
<feature type="compositionally biased region" description="Acidic residues" evidence="1">
    <location>
        <begin position="485"/>
        <end position="531"/>
    </location>
</feature>
<feature type="region of interest" description="Disordered" evidence="1">
    <location>
        <begin position="431"/>
        <end position="460"/>
    </location>
</feature>
<name>Q6K3W9_ORYSJ</name>
<dbReference type="SUPFAM" id="SSF52047">
    <property type="entry name" value="RNI-like"/>
    <property type="match status" value="1"/>
</dbReference>
<proteinExistence type="predicted"/>
<feature type="domain" description="At1g61320/AtMIF1 LRR" evidence="2">
    <location>
        <begin position="17"/>
        <end position="394"/>
    </location>
</feature>
<organism evidence="3 4">
    <name type="scientific">Oryza sativa subsp. japonica</name>
    <name type="common">Rice</name>
    <dbReference type="NCBI Taxonomy" id="39947"/>
    <lineage>
        <taxon>Eukaryota</taxon>
        <taxon>Viridiplantae</taxon>
        <taxon>Streptophyta</taxon>
        <taxon>Embryophyta</taxon>
        <taxon>Tracheophyta</taxon>
        <taxon>Spermatophyta</taxon>
        <taxon>Magnoliopsida</taxon>
        <taxon>Liliopsida</taxon>
        <taxon>Poales</taxon>
        <taxon>Poaceae</taxon>
        <taxon>BOP clade</taxon>
        <taxon>Oryzoideae</taxon>
        <taxon>Oryzeae</taxon>
        <taxon>Oryzinae</taxon>
        <taxon>Oryza</taxon>
        <taxon>Oryza sativa</taxon>
    </lineage>
</organism>
<evidence type="ECO:0000313" key="3">
    <source>
        <dbReference type="EMBL" id="BAD23451.1"/>
    </source>
</evidence>